<reference evidence="3" key="1">
    <citation type="journal article" date="2014" name="Int. J. Syst. Evol. Microbiol.">
        <title>Complete genome sequence of Corynebacterium casei LMG S-19264T (=DSM 44701T), isolated from a smear-ripened cheese.</title>
        <authorList>
            <consortium name="US DOE Joint Genome Institute (JGI-PGF)"/>
            <person name="Walter F."/>
            <person name="Albersmeier A."/>
            <person name="Kalinowski J."/>
            <person name="Ruckert C."/>
        </authorList>
    </citation>
    <scope>NUCLEOTIDE SEQUENCE</scope>
    <source>
        <strain evidence="3">VKM B-2789</strain>
    </source>
</reference>
<feature type="transmembrane region" description="Helical" evidence="1">
    <location>
        <begin position="88"/>
        <end position="107"/>
    </location>
</feature>
<feature type="transmembrane region" description="Helical" evidence="1">
    <location>
        <begin position="26"/>
        <end position="45"/>
    </location>
</feature>
<reference evidence="3" key="2">
    <citation type="submission" date="2023-01" db="EMBL/GenBank/DDBJ databases">
        <authorList>
            <person name="Sun Q."/>
            <person name="Evtushenko L."/>
        </authorList>
    </citation>
    <scope>NUCLEOTIDE SEQUENCE</scope>
    <source>
        <strain evidence="3">VKM B-2789</strain>
    </source>
</reference>
<dbReference type="AlphaFoldDB" id="A0A9W6N999"/>
<feature type="transmembrane region" description="Helical" evidence="1">
    <location>
        <begin position="201"/>
        <end position="222"/>
    </location>
</feature>
<dbReference type="GO" id="GO:0016020">
    <property type="term" value="C:membrane"/>
    <property type="evidence" value="ECO:0007669"/>
    <property type="project" value="InterPro"/>
</dbReference>
<dbReference type="PANTHER" id="PTHR22911">
    <property type="entry name" value="ACYL-MALONYL CONDENSING ENZYME-RELATED"/>
    <property type="match status" value="1"/>
</dbReference>
<keyword evidence="1" id="KW-0812">Transmembrane</keyword>
<accession>A0A9W6N999</accession>
<evidence type="ECO:0000256" key="1">
    <source>
        <dbReference type="SAM" id="Phobius"/>
    </source>
</evidence>
<keyword evidence="4" id="KW-1185">Reference proteome</keyword>
<evidence type="ECO:0000313" key="4">
    <source>
        <dbReference type="Proteomes" id="UP001143330"/>
    </source>
</evidence>
<dbReference type="InterPro" id="IPR000620">
    <property type="entry name" value="EamA_dom"/>
</dbReference>
<feature type="domain" description="EamA" evidence="2">
    <location>
        <begin position="28"/>
        <end position="157"/>
    </location>
</feature>
<dbReference type="InterPro" id="IPR037185">
    <property type="entry name" value="EmrE-like"/>
</dbReference>
<proteinExistence type="predicted"/>
<protein>
    <submittedName>
        <fullName evidence="3">Membrane protein</fullName>
    </submittedName>
</protein>
<dbReference type="SUPFAM" id="SSF103481">
    <property type="entry name" value="Multidrug resistance efflux transporter EmrE"/>
    <property type="match status" value="2"/>
</dbReference>
<feature type="transmembrane region" description="Helical" evidence="1">
    <location>
        <begin position="119"/>
        <end position="136"/>
    </location>
</feature>
<dbReference type="Gene3D" id="1.10.3730.20">
    <property type="match status" value="1"/>
</dbReference>
<feature type="transmembrane region" description="Helical" evidence="1">
    <location>
        <begin position="143"/>
        <end position="164"/>
    </location>
</feature>
<dbReference type="Pfam" id="PF00892">
    <property type="entry name" value="EamA"/>
    <property type="match status" value="2"/>
</dbReference>
<sequence>MSVSEPCVPAEAVAAARAASERSDRLVGTALALFAVAIWGGWIVSTRHAVAGHLTPSAVGWLRFVVPALVLAPWWLKIGLWPRGRVVPFLFCFMGSGAIFFLVVANAMRFVPAADVGPLLPGTMPLIVAVISVLALKERLGWVRAAGFVCIALGVVTLGGRGLLNSADGAWRGHLLLLTGASLWAGYTLAFRRTGLDAKELVGLIGLWSAIILTPVGLPGVFTALREGYGAEVLQLLLVQGIGSGVVALVAFGMAIEKLGSSRAAAFTGLVPALAAGLAVPLLDEHPDMAAVIGIVATGFGVVLASGALVPARRG</sequence>
<feature type="transmembrane region" description="Helical" evidence="1">
    <location>
        <begin position="234"/>
        <end position="252"/>
    </location>
</feature>
<organism evidence="3 4">
    <name type="scientific">Ancylobacter defluvii</name>
    <dbReference type="NCBI Taxonomy" id="1282440"/>
    <lineage>
        <taxon>Bacteria</taxon>
        <taxon>Pseudomonadati</taxon>
        <taxon>Pseudomonadota</taxon>
        <taxon>Alphaproteobacteria</taxon>
        <taxon>Hyphomicrobiales</taxon>
        <taxon>Xanthobacteraceae</taxon>
        <taxon>Ancylobacter</taxon>
    </lineage>
</organism>
<feature type="domain" description="EamA" evidence="2">
    <location>
        <begin position="172"/>
        <end position="306"/>
    </location>
</feature>
<dbReference type="PANTHER" id="PTHR22911:SF137">
    <property type="entry name" value="SOLUTE CARRIER FAMILY 35 MEMBER G2-RELATED"/>
    <property type="match status" value="1"/>
</dbReference>
<keyword evidence="1" id="KW-1133">Transmembrane helix</keyword>
<dbReference type="Proteomes" id="UP001143330">
    <property type="component" value="Unassembled WGS sequence"/>
</dbReference>
<feature type="transmembrane region" description="Helical" evidence="1">
    <location>
        <begin position="264"/>
        <end position="283"/>
    </location>
</feature>
<keyword evidence="1" id="KW-0472">Membrane</keyword>
<evidence type="ECO:0000259" key="2">
    <source>
        <dbReference type="Pfam" id="PF00892"/>
    </source>
</evidence>
<feature type="transmembrane region" description="Helical" evidence="1">
    <location>
        <begin position="170"/>
        <end position="189"/>
    </location>
</feature>
<gene>
    <name evidence="3" type="ORF">GCM10017653_02500</name>
</gene>
<dbReference type="RefSeq" id="WP_213362893.1">
    <property type="nucleotide sequence ID" value="NZ_BSFM01000001.1"/>
</dbReference>
<comment type="caution">
    <text evidence="3">The sequence shown here is derived from an EMBL/GenBank/DDBJ whole genome shotgun (WGS) entry which is preliminary data.</text>
</comment>
<feature type="transmembrane region" description="Helical" evidence="1">
    <location>
        <begin position="57"/>
        <end position="76"/>
    </location>
</feature>
<feature type="transmembrane region" description="Helical" evidence="1">
    <location>
        <begin position="289"/>
        <end position="310"/>
    </location>
</feature>
<name>A0A9W6N999_9HYPH</name>
<evidence type="ECO:0000313" key="3">
    <source>
        <dbReference type="EMBL" id="GLK82181.1"/>
    </source>
</evidence>
<dbReference type="EMBL" id="BSFM01000001">
    <property type="protein sequence ID" value="GLK82181.1"/>
    <property type="molecule type" value="Genomic_DNA"/>
</dbReference>